<dbReference type="EMBL" id="FOSR01000018">
    <property type="protein sequence ID" value="SFL18299.1"/>
    <property type="molecule type" value="Genomic_DNA"/>
</dbReference>
<name>A0A1I4FLF2_9GAMM</name>
<dbReference type="PANTHER" id="PTHR30469:SF38">
    <property type="entry name" value="HLYD FAMILY SECRETION PROTEIN"/>
    <property type="match status" value="1"/>
</dbReference>
<feature type="signal peptide" evidence="2">
    <location>
        <begin position="1"/>
        <end position="30"/>
    </location>
</feature>
<dbReference type="RefSeq" id="WP_092705060.1">
    <property type="nucleotide sequence ID" value="NZ_FOSR01000018.1"/>
</dbReference>
<dbReference type="Gene3D" id="2.40.30.170">
    <property type="match status" value="1"/>
</dbReference>
<feature type="chain" id="PRO_5011436041" evidence="2">
    <location>
        <begin position="31"/>
        <end position="355"/>
    </location>
</feature>
<dbReference type="Proteomes" id="UP000198725">
    <property type="component" value="Unassembled WGS sequence"/>
</dbReference>
<protein>
    <submittedName>
        <fullName evidence="3">RND family efflux transporter, MFP subunit</fullName>
    </submittedName>
</protein>
<evidence type="ECO:0000256" key="1">
    <source>
        <dbReference type="ARBA" id="ARBA00009477"/>
    </source>
</evidence>
<evidence type="ECO:0000313" key="4">
    <source>
        <dbReference type="Proteomes" id="UP000198725"/>
    </source>
</evidence>
<keyword evidence="4" id="KW-1185">Reference proteome</keyword>
<keyword evidence="2" id="KW-0732">Signal</keyword>
<evidence type="ECO:0000313" key="3">
    <source>
        <dbReference type="EMBL" id="SFL18299.1"/>
    </source>
</evidence>
<dbReference type="PROSITE" id="PS51257">
    <property type="entry name" value="PROKAR_LIPOPROTEIN"/>
    <property type="match status" value="1"/>
</dbReference>
<reference evidence="4" key="1">
    <citation type="submission" date="2016-10" db="EMBL/GenBank/DDBJ databases">
        <authorList>
            <person name="Varghese N."/>
            <person name="Submissions S."/>
        </authorList>
    </citation>
    <scope>NUCLEOTIDE SEQUENCE [LARGE SCALE GENOMIC DNA]</scope>
    <source>
        <strain evidence="4">MO64</strain>
    </source>
</reference>
<sequence length="355" mass="36514">MNRLIPKLALPLIAGLLAACGQGASNTDEAAPSVAVTTAKPVQRSFDDTVAAFGTIQADPRRARTLNLAHGGQVVALRVADGQSVRAGDLLLKVATDPTARNAYAQAQSALTLARGELARTTKLAAQHLATQSQLATARKAVADAEAGVQAQRSLGGAAAVESVVAPAAGVVSHLQVSLDQRLSANAPLLDFTPSGGLIAQLGVQPGEAGIIHPGMPVSLRTVYGDAKVLQGQVSMLGDALDAQTHLLPVQVSLAPTKAALPLAGTALNAQIQTRHYTAWAVPRASLRHDESGDYLFQMDHGKAHRVDVTVRSPAGDPVGVEGSLDPALPVIVLGAYELSDGMAVRQNAARKGSQ</sequence>
<dbReference type="GO" id="GO:1990281">
    <property type="term" value="C:efflux pump complex"/>
    <property type="evidence" value="ECO:0007669"/>
    <property type="project" value="TreeGrafter"/>
</dbReference>
<accession>A0A1I4FLF2</accession>
<dbReference type="SUPFAM" id="SSF111369">
    <property type="entry name" value="HlyD-like secretion proteins"/>
    <property type="match status" value="1"/>
</dbReference>
<dbReference type="NCBIfam" id="TIGR01730">
    <property type="entry name" value="RND_mfp"/>
    <property type="match status" value="1"/>
</dbReference>
<proteinExistence type="inferred from homology"/>
<evidence type="ECO:0000256" key="2">
    <source>
        <dbReference type="SAM" id="SignalP"/>
    </source>
</evidence>
<dbReference type="Gene3D" id="2.40.420.20">
    <property type="match status" value="1"/>
</dbReference>
<dbReference type="Gene3D" id="2.40.50.100">
    <property type="match status" value="1"/>
</dbReference>
<comment type="similarity">
    <text evidence="1">Belongs to the membrane fusion protein (MFP) (TC 8.A.1) family.</text>
</comment>
<dbReference type="InterPro" id="IPR006143">
    <property type="entry name" value="RND_pump_MFP"/>
</dbReference>
<dbReference type="PANTHER" id="PTHR30469">
    <property type="entry name" value="MULTIDRUG RESISTANCE PROTEIN MDTA"/>
    <property type="match status" value="1"/>
</dbReference>
<dbReference type="AlphaFoldDB" id="A0A1I4FLF2"/>
<organism evidence="3 4">
    <name type="scientific">Rhodanobacter glycinis</name>
    <dbReference type="NCBI Taxonomy" id="582702"/>
    <lineage>
        <taxon>Bacteria</taxon>
        <taxon>Pseudomonadati</taxon>
        <taxon>Pseudomonadota</taxon>
        <taxon>Gammaproteobacteria</taxon>
        <taxon>Lysobacterales</taxon>
        <taxon>Rhodanobacteraceae</taxon>
        <taxon>Rhodanobacter</taxon>
    </lineage>
</organism>
<dbReference type="GO" id="GO:0015562">
    <property type="term" value="F:efflux transmembrane transporter activity"/>
    <property type="evidence" value="ECO:0007669"/>
    <property type="project" value="TreeGrafter"/>
</dbReference>
<gene>
    <name evidence="3" type="ORF">SAMN05192579_11825</name>
</gene>
<dbReference type="Gene3D" id="1.10.287.470">
    <property type="entry name" value="Helix hairpin bin"/>
    <property type="match status" value="1"/>
</dbReference>